<accession>A0ABW3PQM9</accession>
<keyword evidence="3 5" id="KW-0378">Hydrolase</keyword>
<evidence type="ECO:0000256" key="2">
    <source>
        <dbReference type="ARBA" id="ARBA00022723"/>
    </source>
</evidence>
<dbReference type="InterPro" id="IPR036412">
    <property type="entry name" value="HAD-like_sf"/>
</dbReference>
<dbReference type="PRINTS" id="PR00413">
    <property type="entry name" value="HADHALOGNASE"/>
</dbReference>
<dbReference type="InterPro" id="IPR051400">
    <property type="entry name" value="HAD-like_hydrolase"/>
</dbReference>
<dbReference type="EC" id="3.1.3.-" evidence="5"/>
<evidence type="ECO:0000313" key="6">
    <source>
        <dbReference type="Proteomes" id="UP001597156"/>
    </source>
</evidence>
<dbReference type="Proteomes" id="UP001597156">
    <property type="component" value="Unassembled WGS sequence"/>
</dbReference>
<comment type="cofactor">
    <cofactor evidence="1">
        <name>Mg(2+)</name>
        <dbReference type="ChEBI" id="CHEBI:18420"/>
    </cofactor>
</comment>
<evidence type="ECO:0000256" key="3">
    <source>
        <dbReference type="ARBA" id="ARBA00022801"/>
    </source>
</evidence>
<gene>
    <name evidence="5" type="ORF">ACFQ22_11405</name>
</gene>
<dbReference type="GO" id="GO:0016787">
    <property type="term" value="F:hydrolase activity"/>
    <property type="evidence" value="ECO:0007669"/>
    <property type="project" value="UniProtKB-KW"/>
</dbReference>
<evidence type="ECO:0000313" key="5">
    <source>
        <dbReference type="EMBL" id="MFD1125957.1"/>
    </source>
</evidence>
<dbReference type="Gene3D" id="1.10.150.520">
    <property type="match status" value="1"/>
</dbReference>
<keyword evidence="2" id="KW-0479">Metal-binding</keyword>
<dbReference type="EMBL" id="JBHTLH010000040">
    <property type="protein sequence ID" value="MFD1125957.1"/>
    <property type="molecule type" value="Genomic_DNA"/>
</dbReference>
<proteinExistence type="predicted"/>
<dbReference type="Pfam" id="PF13419">
    <property type="entry name" value="HAD_2"/>
    <property type="match status" value="1"/>
</dbReference>
<keyword evidence="4" id="KW-0460">Magnesium</keyword>
<organism evidence="5 6">
    <name type="scientific">Lentilactobacillus raoultii</name>
    <dbReference type="NCBI Taxonomy" id="1987503"/>
    <lineage>
        <taxon>Bacteria</taxon>
        <taxon>Bacillati</taxon>
        <taxon>Bacillota</taxon>
        <taxon>Bacilli</taxon>
        <taxon>Lactobacillales</taxon>
        <taxon>Lactobacillaceae</taxon>
        <taxon>Lentilactobacillus</taxon>
    </lineage>
</organism>
<dbReference type="PANTHER" id="PTHR46470">
    <property type="entry name" value="N-ACYLNEURAMINATE-9-PHOSPHATASE"/>
    <property type="match status" value="1"/>
</dbReference>
<dbReference type="SUPFAM" id="SSF56784">
    <property type="entry name" value="HAD-like"/>
    <property type="match status" value="1"/>
</dbReference>
<dbReference type="SFLD" id="SFLDS00003">
    <property type="entry name" value="Haloacid_Dehalogenase"/>
    <property type="match status" value="1"/>
</dbReference>
<name>A0ABW3PQM9_9LACO</name>
<evidence type="ECO:0000256" key="1">
    <source>
        <dbReference type="ARBA" id="ARBA00001946"/>
    </source>
</evidence>
<protein>
    <submittedName>
        <fullName evidence="5">HAD family hydrolase</fullName>
        <ecNumber evidence="5">3.1.3.-</ecNumber>
    </submittedName>
</protein>
<evidence type="ECO:0000256" key="4">
    <source>
        <dbReference type="ARBA" id="ARBA00022842"/>
    </source>
</evidence>
<dbReference type="PANTHER" id="PTHR46470:SF2">
    <property type="entry name" value="GLYCERALDEHYDE 3-PHOSPHATE PHOSPHATASE"/>
    <property type="match status" value="1"/>
</dbReference>
<dbReference type="NCBIfam" id="TIGR01549">
    <property type="entry name" value="HAD-SF-IA-v1"/>
    <property type="match status" value="1"/>
</dbReference>
<sequence>MIKAIVFDVDDTLYDQEPSFKVAFKQTFSNDIDGHLMAKIFTNYIHQEQLVIAKSNLDQQLQLSKSEINFHCLHHSFKLFSLDGLTQQKAADFWQSYHQLSQNIQLFNGLATVFNHLSEKFKLGIITNGTTKNQLSKIMRLKLHHWFSRENIITSEDANVQKPDPKIFTLMNRKLNLRGSEMIYVGSSYFNDVIPAKKAGWQTVWYNNHNAAIADPEIIPDQTVNNSSQLQELLLELAAEV</sequence>
<comment type="caution">
    <text evidence="5">The sequence shown here is derived from an EMBL/GenBank/DDBJ whole genome shotgun (WGS) entry which is preliminary data.</text>
</comment>
<dbReference type="InterPro" id="IPR023214">
    <property type="entry name" value="HAD_sf"/>
</dbReference>
<dbReference type="SFLD" id="SFLDG01129">
    <property type="entry name" value="C1.5:_HAD__Beta-PGM__Phosphata"/>
    <property type="match status" value="1"/>
</dbReference>
<dbReference type="RefSeq" id="WP_121977376.1">
    <property type="nucleotide sequence ID" value="NZ_JBHTLH010000040.1"/>
</dbReference>
<dbReference type="InterPro" id="IPR006439">
    <property type="entry name" value="HAD-SF_hydro_IA"/>
</dbReference>
<dbReference type="InterPro" id="IPR041492">
    <property type="entry name" value="HAD_2"/>
</dbReference>
<reference evidence="6" key="1">
    <citation type="journal article" date="2019" name="Int. J. Syst. Evol. Microbiol.">
        <title>The Global Catalogue of Microorganisms (GCM) 10K type strain sequencing project: providing services to taxonomists for standard genome sequencing and annotation.</title>
        <authorList>
            <consortium name="The Broad Institute Genomics Platform"/>
            <consortium name="The Broad Institute Genome Sequencing Center for Infectious Disease"/>
            <person name="Wu L."/>
            <person name="Ma J."/>
        </authorList>
    </citation>
    <scope>NUCLEOTIDE SEQUENCE [LARGE SCALE GENOMIC DNA]</scope>
    <source>
        <strain evidence="6">CCUG 71848</strain>
    </source>
</reference>
<dbReference type="Gene3D" id="3.40.50.1000">
    <property type="entry name" value="HAD superfamily/HAD-like"/>
    <property type="match status" value="1"/>
</dbReference>
<keyword evidence="6" id="KW-1185">Reference proteome</keyword>